<keyword evidence="4" id="KW-1185">Reference proteome</keyword>
<dbReference type="EMBL" id="LOHF01000001">
    <property type="protein sequence ID" value="OUM75885.1"/>
    <property type="molecule type" value="Genomic_DNA"/>
</dbReference>
<comment type="caution">
    <text evidence="3">The sequence shown here is derived from an EMBL/GenBank/DDBJ whole genome shotgun (WGS) entry which is preliminary data.</text>
</comment>
<gene>
    <name evidence="3" type="ORF">AUC60_01950</name>
</gene>
<dbReference type="AlphaFoldDB" id="A0A1Y3P7T7"/>
<accession>A0A1Y3P7T7</accession>
<keyword evidence="1" id="KW-0732">Signal</keyword>
<dbReference type="Proteomes" id="UP000195440">
    <property type="component" value="Unassembled WGS sequence"/>
</dbReference>
<feature type="chain" id="PRO_5012192652" description="Lysozyme inhibitor LprI-like N-terminal domain-containing protein" evidence="1">
    <location>
        <begin position="21"/>
        <end position="386"/>
    </location>
</feature>
<dbReference type="InterPro" id="IPR045656">
    <property type="entry name" value="DUF6393"/>
</dbReference>
<evidence type="ECO:0000313" key="3">
    <source>
        <dbReference type="EMBL" id="OUM75885.1"/>
    </source>
</evidence>
<dbReference type="Gene3D" id="1.20.1270.180">
    <property type="match status" value="1"/>
</dbReference>
<dbReference type="InterPro" id="IPR009739">
    <property type="entry name" value="LprI-like_N"/>
</dbReference>
<evidence type="ECO:0000259" key="2">
    <source>
        <dbReference type="Pfam" id="PF07007"/>
    </source>
</evidence>
<protein>
    <recommendedName>
        <fullName evidence="2">Lysozyme inhibitor LprI-like N-terminal domain-containing protein</fullName>
    </recommendedName>
</protein>
<dbReference type="Pfam" id="PF19930">
    <property type="entry name" value="DUF6393"/>
    <property type="match status" value="1"/>
</dbReference>
<name>A0A1Y3P7T7_9PSED</name>
<organism evidence="3 4">
    <name type="scientific">Pseudomonas caspiana</name>
    <dbReference type="NCBI Taxonomy" id="1451454"/>
    <lineage>
        <taxon>Bacteria</taxon>
        <taxon>Pseudomonadati</taxon>
        <taxon>Pseudomonadota</taxon>
        <taxon>Gammaproteobacteria</taxon>
        <taxon>Pseudomonadales</taxon>
        <taxon>Pseudomonadaceae</taxon>
        <taxon>Pseudomonas</taxon>
    </lineage>
</organism>
<sequence>MKYPVVAVLLLAFTSQYVLARSVDCGKASAEIEHLICADSRLVTADAAMGTAYAAILKSTDDAGIRSMLIASQRRWIAARDQNLGELRDSIDGRTGEPYTRQAQSTIVLNAIQERTRQLGRMSGQPSAKPELVQQAIDQQTFDSGFTGGRFAGSDVACEFVPQADAYAYGCFGTRFHQNNNRVCSLSQDWASGELYQTRAVAEIIDGKPKLIATCKPGIKDCAEGSSGWSASSGVPDADTQRMYDQIDKKPLSRLDVELDDPEQGDEQWLEQCLKEPGFPWGTSADLGAMFDEIYALRKPVGFEQLDVSDVVTRYFPLNTRKTVLTQAFAPSGTWVIVEDLPDRLVVRDNRGRALVDLDASSVVMTFSFSKSSTLSQVRAVRIKSQ</sequence>
<reference evidence="3 4" key="1">
    <citation type="journal article" date="2017" name="Syst. Appl. Microbiol.">
        <title>Pseudomonas caspiana sp. nov., a citrus pathogen in the Pseudomonas syringae phylogenetic group.</title>
        <authorList>
            <person name="Busquets A."/>
            <person name="Gomila M."/>
            <person name="Beiki F."/>
            <person name="Mulet M."/>
            <person name="Rahimian H."/>
            <person name="Garcia-Valdes E."/>
            <person name="Lalucat J."/>
        </authorList>
    </citation>
    <scope>NUCLEOTIDE SEQUENCE [LARGE SCALE GENOMIC DNA]</scope>
    <source>
        <strain evidence="3 4">FBF102</strain>
    </source>
</reference>
<dbReference type="Pfam" id="PF07007">
    <property type="entry name" value="LprI"/>
    <property type="match status" value="1"/>
</dbReference>
<evidence type="ECO:0000256" key="1">
    <source>
        <dbReference type="SAM" id="SignalP"/>
    </source>
</evidence>
<feature type="signal peptide" evidence="1">
    <location>
        <begin position="1"/>
        <end position="20"/>
    </location>
</feature>
<evidence type="ECO:0000313" key="4">
    <source>
        <dbReference type="Proteomes" id="UP000195440"/>
    </source>
</evidence>
<feature type="domain" description="Lysozyme inhibitor LprI-like N-terminal" evidence="2">
    <location>
        <begin position="27"/>
        <end position="119"/>
    </location>
</feature>
<proteinExistence type="predicted"/>